<dbReference type="InterPro" id="IPR012336">
    <property type="entry name" value="Thioredoxin-like_fold"/>
</dbReference>
<evidence type="ECO:0000313" key="3">
    <source>
        <dbReference type="Proteomes" id="UP001164746"/>
    </source>
</evidence>
<sequence length="82" mass="9416">MIVFISSDRDEASFKEYYKEMPWSALKFEDRANKEKLSGMFGVEGIPTFIVLDAKSGEVKAKDGREVVMKKIDKKDFSAKSW</sequence>
<dbReference type="PANTHER" id="PTHR46472">
    <property type="entry name" value="NUCLEOREDOXIN"/>
    <property type="match status" value="1"/>
</dbReference>
<dbReference type="Proteomes" id="UP001164746">
    <property type="component" value="Chromosome 2"/>
</dbReference>
<gene>
    <name evidence="2" type="ORF">MAR_028026</name>
</gene>
<dbReference type="Pfam" id="PF13905">
    <property type="entry name" value="Thioredoxin_8"/>
    <property type="match status" value="1"/>
</dbReference>
<evidence type="ECO:0000259" key="1">
    <source>
        <dbReference type="Pfam" id="PF13905"/>
    </source>
</evidence>
<protein>
    <submittedName>
        <fullName evidence="2">NXN-like protein</fullName>
    </submittedName>
</protein>
<dbReference type="PANTHER" id="PTHR46472:SF1">
    <property type="entry name" value="NUCLEOREDOXIN"/>
    <property type="match status" value="1"/>
</dbReference>
<evidence type="ECO:0000313" key="2">
    <source>
        <dbReference type="EMBL" id="WAQ95336.1"/>
    </source>
</evidence>
<reference evidence="2" key="1">
    <citation type="submission" date="2022-11" db="EMBL/GenBank/DDBJ databases">
        <title>Centuries of genome instability and evolution in soft-shell clam transmissible cancer (bioRxiv).</title>
        <authorList>
            <person name="Hart S.F.M."/>
            <person name="Yonemitsu M.A."/>
            <person name="Giersch R.M."/>
            <person name="Beal B.F."/>
            <person name="Arriagada G."/>
            <person name="Davis B.W."/>
            <person name="Ostrander E.A."/>
            <person name="Goff S.P."/>
            <person name="Metzger M.J."/>
        </authorList>
    </citation>
    <scope>NUCLEOTIDE SEQUENCE</scope>
    <source>
        <strain evidence="2">MELC-2E11</strain>
        <tissue evidence="2">Siphon/mantle</tissue>
    </source>
</reference>
<dbReference type="Gene3D" id="3.40.30.10">
    <property type="entry name" value="Glutaredoxin"/>
    <property type="match status" value="1"/>
</dbReference>
<keyword evidence="3" id="KW-1185">Reference proteome</keyword>
<name>A0ABY7DE99_MYAAR</name>
<proteinExistence type="predicted"/>
<feature type="domain" description="Thioredoxin-like fold" evidence="1">
    <location>
        <begin position="2"/>
        <end position="59"/>
    </location>
</feature>
<dbReference type="InterPro" id="IPR036249">
    <property type="entry name" value="Thioredoxin-like_sf"/>
</dbReference>
<dbReference type="EMBL" id="CP111013">
    <property type="protein sequence ID" value="WAQ95336.1"/>
    <property type="molecule type" value="Genomic_DNA"/>
</dbReference>
<dbReference type="SUPFAM" id="SSF52833">
    <property type="entry name" value="Thioredoxin-like"/>
    <property type="match status" value="1"/>
</dbReference>
<organism evidence="2 3">
    <name type="scientific">Mya arenaria</name>
    <name type="common">Soft-shell clam</name>
    <dbReference type="NCBI Taxonomy" id="6604"/>
    <lineage>
        <taxon>Eukaryota</taxon>
        <taxon>Metazoa</taxon>
        <taxon>Spiralia</taxon>
        <taxon>Lophotrochozoa</taxon>
        <taxon>Mollusca</taxon>
        <taxon>Bivalvia</taxon>
        <taxon>Autobranchia</taxon>
        <taxon>Heteroconchia</taxon>
        <taxon>Euheterodonta</taxon>
        <taxon>Imparidentia</taxon>
        <taxon>Neoheterodontei</taxon>
        <taxon>Myida</taxon>
        <taxon>Myoidea</taxon>
        <taxon>Myidae</taxon>
        <taxon>Mya</taxon>
    </lineage>
</organism>
<accession>A0ABY7DE99</accession>